<dbReference type="eggNOG" id="arCOG02470">
    <property type="taxonomic scope" value="Archaea"/>
</dbReference>
<dbReference type="STRING" id="1202768.SAMN05216285_1654"/>
<dbReference type="InterPro" id="IPR052944">
    <property type="entry name" value="Sporulation_related"/>
</dbReference>
<dbReference type="PANTHER" id="PTHR37507:SF2">
    <property type="entry name" value="SPORULATION PROTEIN YDCC"/>
    <property type="match status" value="1"/>
</dbReference>
<protein>
    <submittedName>
        <fullName evidence="1">Outer membrane lipoprotein-sorting protein</fullName>
    </submittedName>
</protein>
<gene>
    <name evidence="1" type="ORF">SAMN05216285_1654</name>
</gene>
<organism evidence="1 2">
    <name type="scientific">Natrinema salifodinae</name>
    <dbReference type="NCBI Taxonomy" id="1202768"/>
    <lineage>
        <taxon>Archaea</taxon>
        <taxon>Methanobacteriati</taxon>
        <taxon>Methanobacteriota</taxon>
        <taxon>Stenosarchaea group</taxon>
        <taxon>Halobacteria</taxon>
        <taxon>Halobacteriales</taxon>
        <taxon>Natrialbaceae</taxon>
        <taxon>Natrinema</taxon>
    </lineage>
</organism>
<dbReference type="Proteomes" id="UP000183275">
    <property type="component" value="Unassembled WGS sequence"/>
</dbReference>
<sequence length="391" mass="41846">MLSGDTGVPAALPALALTFVLLTAGCVALPNDGPTTDDLEEQLSAAEPPADVAATVTVQRTIDGETTASTEDVWLRADGAARIETGTTGSEVIIVDEGERRWHYDASANWATRLETDPSATPFLEGLYAQQERYFDAYDVAEIEETTLDGRETYRVAFDPPDNETIDRSISVLIEDTEYVVPLTTSEGAPVERGADRVEVWYDQATLFPVKHAIEGDGIEFETTYRDLAIDEGIDDERFAFDPAAVGADEGDVEDVSFPSIESYEAVDEAAEAVPFAVAEPPADVLPAGVELDSVTGYEFPDENRTQVSLQYRTDDGGTVAVTTSDGPRRFATGGDAIAIGSATGTIAETDEGTELQWSCGDRYYSVFVDRAVDDGTETAVTVGESLPTGC</sequence>
<dbReference type="AlphaFoldDB" id="A0A1I0NGF6"/>
<proteinExistence type="predicted"/>
<keyword evidence="1" id="KW-0449">Lipoprotein</keyword>
<dbReference type="PANTHER" id="PTHR37507">
    <property type="entry name" value="SPORULATION PROTEIN YDCC"/>
    <property type="match status" value="1"/>
</dbReference>
<dbReference type="EMBL" id="FOIS01000002">
    <property type="protein sequence ID" value="SEV99848.1"/>
    <property type="molecule type" value="Genomic_DNA"/>
</dbReference>
<dbReference type="RefSeq" id="WP_049988655.1">
    <property type="nucleotide sequence ID" value="NZ_FOIS01000002.1"/>
</dbReference>
<accession>A0A1I0NGF6</accession>
<reference evidence="2" key="1">
    <citation type="submission" date="2016-10" db="EMBL/GenBank/DDBJ databases">
        <authorList>
            <person name="Varghese N."/>
        </authorList>
    </citation>
    <scope>NUCLEOTIDE SEQUENCE [LARGE SCALE GENOMIC DNA]</scope>
    <source>
        <strain evidence="2">CGMCC 1.12284</strain>
    </source>
</reference>
<name>A0A1I0NGF6_9EURY</name>
<dbReference type="SUPFAM" id="SSF89392">
    <property type="entry name" value="Prokaryotic lipoproteins and lipoprotein localization factors"/>
    <property type="match status" value="1"/>
</dbReference>
<dbReference type="Gene3D" id="2.50.20.10">
    <property type="entry name" value="Lipoprotein localisation LolA/LolB/LppX"/>
    <property type="match status" value="1"/>
</dbReference>
<dbReference type="OrthoDB" id="137725at2157"/>
<evidence type="ECO:0000313" key="2">
    <source>
        <dbReference type="Proteomes" id="UP000183275"/>
    </source>
</evidence>
<evidence type="ECO:0000313" key="1">
    <source>
        <dbReference type="EMBL" id="SEV99848.1"/>
    </source>
</evidence>
<dbReference type="InterPro" id="IPR029046">
    <property type="entry name" value="LolA/LolB/LppX"/>
</dbReference>
<keyword evidence="2" id="KW-1185">Reference proteome</keyword>